<dbReference type="EMBL" id="JACIDY010000002">
    <property type="protein sequence ID" value="MBB3939574.1"/>
    <property type="molecule type" value="Genomic_DNA"/>
</dbReference>
<evidence type="ECO:0008006" key="4">
    <source>
        <dbReference type="Google" id="ProtNLM"/>
    </source>
</evidence>
<comment type="caution">
    <text evidence="2">The sequence shown here is derived from an EMBL/GenBank/DDBJ whole genome shotgun (WGS) entry which is preliminary data.</text>
</comment>
<evidence type="ECO:0000313" key="2">
    <source>
        <dbReference type="EMBL" id="MBB3939574.1"/>
    </source>
</evidence>
<name>A0A7W6BX36_9SPHN</name>
<organism evidence="2 3">
    <name type="scientific">Novosphingobium fluoreni</name>
    <dbReference type="NCBI Taxonomy" id="1391222"/>
    <lineage>
        <taxon>Bacteria</taxon>
        <taxon>Pseudomonadati</taxon>
        <taxon>Pseudomonadota</taxon>
        <taxon>Alphaproteobacteria</taxon>
        <taxon>Sphingomonadales</taxon>
        <taxon>Sphingomonadaceae</taxon>
        <taxon>Novosphingobium</taxon>
    </lineage>
</organism>
<evidence type="ECO:0000313" key="3">
    <source>
        <dbReference type="Proteomes" id="UP000561459"/>
    </source>
</evidence>
<feature type="chain" id="PRO_5031288583" description="Peptidase inhibitor I78 family protein" evidence="1">
    <location>
        <begin position="19"/>
        <end position="164"/>
    </location>
</feature>
<protein>
    <recommendedName>
        <fullName evidence="4">Peptidase inhibitor I78 family protein</fullName>
    </recommendedName>
</protein>
<dbReference type="AlphaFoldDB" id="A0A7W6BX36"/>
<feature type="signal peptide" evidence="1">
    <location>
        <begin position="1"/>
        <end position="18"/>
    </location>
</feature>
<gene>
    <name evidence="2" type="ORF">GGR39_001214</name>
</gene>
<dbReference type="Proteomes" id="UP000561459">
    <property type="component" value="Unassembled WGS sequence"/>
</dbReference>
<sequence>MAVLRTSALLCLSAMTIAGCKQDTSSQPDDYAQRIGVQQAPASSVAQANPAEVASEKAAAENAGAIRSQQVSASANKGPYADLVVPPSVQLDAKAAAPCKAVAMSKFLGQADSPKLRQDIQAANTADGGTRFLTPGSVVNAGEKPNRLNVMLDNTGVARDFRCG</sequence>
<dbReference type="Pfam" id="PF11720">
    <property type="entry name" value="Inhibitor_I78"/>
    <property type="match status" value="1"/>
</dbReference>
<reference evidence="2 3" key="1">
    <citation type="submission" date="2020-08" db="EMBL/GenBank/DDBJ databases">
        <title>Genomic Encyclopedia of Type Strains, Phase IV (KMG-IV): sequencing the most valuable type-strain genomes for metagenomic binning, comparative biology and taxonomic classification.</title>
        <authorList>
            <person name="Goeker M."/>
        </authorList>
    </citation>
    <scope>NUCLEOTIDE SEQUENCE [LARGE SCALE GENOMIC DNA]</scope>
    <source>
        <strain evidence="2 3">DSM 27568</strain>
    </source>
</reference>
<dbReference type="PROSITE" id="PS51257">
    <property type="entry name" value="PROKAR_LIPOPROTEIN"/>
    <property type="match status" value="1"/>
</dbReference>
<proteinExistence type="predicted"/>
<dbReference type="RefSeq" id="WP_183616285.1">
    <property type="nucleotide sequence ID" value="NZ_JACIDY010000002.1"/>
</dbReference>
<accession>A0A7W6BX36</accession>
<keyword evidence="3" id="KW-1185">Reference proteome</keyword>
<dbReference type="Gene3D" id="3.30.10.10">
    <property type="entry name" value="Trypsin Inhibitor V, subunit A"/>
    <property type="match status" value="1"/>
</dbReference>
<evidence type="ECO:0000256" key="1">
    <source>
        <dbReference type="SAM" id="SignalP"/>
    </source>
</evidence>
<dbReference type="InterPro" id="IPR021719">
    <property type="entry name" value="Prot_inh_I78"/>
</dbReference>
<keyword evidence="1" id="KW-0732">Signal</keyword>